<dbReference type="NCBIfam" id="NF010539">
    <property type="entry name" value="PRK13927.1"/>
    <property type="match status" value="1"/>
</dbReference>
<protein>
    <recommendedName>
        <fullName evidence="6">Cell shape-determining protein MreB</fullName>
    </recommendedName>
</protein>
<comment type="caution">
    <text evidence="7">The sequence shown here is derived from an EMBL/GenBank/DDBJ whole genome shotgun (WGS) entry which is preliminary data.</text>
</comment>
<dbReference type="HAMAP" id="MF_02207">
    <property type="entry name" value="MreB"/>
    <property type="match status" value="1"/>
</dbReference>
<dbReference type="InterPro" id="IPR043129">
    <property type="entry name" value="ATPase_NBD"/>
</dbReference>
<gene>
    <name evidence="6" type="primary">mreB</name>
    <name evidence="7" type="ORF">UV20_C0001G0159</name>
</gene>
<dbReference type="AlphaFoldDB" id="A0A0G1A975"/>
<feature type="binding site" evidence="6">
    <location>
        <begin position="164"/>
        <end position="166"/>
    </location>
    <ligand>
        <name>ATP</name>
        <dbReference type="ChEBI" id="CHEBI:30616"/>
    </ligand>
</feature>
<proteinExistence type="inferred from homology"/>
<evidence type="ECO:0000256" key="6">
    <source>
        <dbReference type="HAMAP-Rule" id="MF_02207"/>
    </source>
</evidence>
<dbReference type="GO" id="GO:0005524">
    <property type="term" value="F:ATP binding"/>
    <property type="evidence" value="ECO:0007669"/>
    <property type="project" value="UniProtKB-KW"/>
</dbReference>
<dbReference type="PANTHER" id="PTHR42749">
    <property type="entry name" value="CELL SHAPE-DETERMINING PROTEIN MREB"/>
    <property type="match status" value="1"/>
</dbReference>
<keyword evidence="1 6" id="KW-0963">Cytoplasm</keyword>
<feature type="binding site" evidence="6">
    <location>
        <begin position="292"/>
        <end position="295"/>
    </location>
    <ligand>
        <name>ATP</name>
        <dbReference type="ChEBI" id="CHEBI:30616"/>
    </ligand>
</feature>
<feature type="binding site" evidence="6">
    <location>
        <begin position="19"/>
        <end position="21"/>
    </location>
    <ligand>
        <name>ATP</name>
        <dbReference type="ChEBI" id="CHEBI:30616"/>
    </ligand>
</feature>
<dbReference type="NCBIfam" id="TIGR00904">
    <property type="entry name" value="mreB"/>
    <property type="match status" value="1"/>
</dbReference>
<reference evidence="7 8" key="1">
    <citation type="journal article" date="2015" name="Nature">
        <title>rRNA introns, odd ribosomes, and small enigmatic genomes across a large radiation of phyla.</title>
        <authorList>
            <person name="Brown C.T."/>
            <person name="Hug L.A."/>
            <person name="Thomas B.C."/>
            <person name="Sharon I."/>
            <person name="Castelle C.J."/>
            <person name="Singh A."/>
            <person name="Wilkins M.J."/>
            <person name="Williams K.H."/>
            <person name="Banfield J.F."/>
        </authorList>
    </citation>
    <scope>NUCLEOTIDE SEQUENCE [LARGE SCALE GENOMIC DNA]</scope>
</reference>
<dbReference type="PANTHER" id="PTHR42749:SF1">
    <property type="entry name" value="CELL SHAPE-DETERMINING PROTEIN MREB"/>
    <property type="match status" value="1"/>
</dbReference>
<evidence type="ECO:0000313" key="8">
    <source>
        <dbReference type="Proteomes" id="UP000034837"/>
    </source>
</evidence>
<comment type="similarity">
    <text evidence="5 6">Belongs to the FtsA/MreB family.</text>
</comment>
<dbReference type="PRINTS" id="PR01652">
    <property type="entry name" value="SHAPEPROTEIN"/>
</dbReference>
<dbReference type="GO" id="GO:0000902">
    <property type="term" value="P:cell morphogenesis"/>
    <property type="evidence" value="ECO:0007669"/>
    <property type="project" value="InterPro"/>
</dbReference>
<comment type="subcellular location">
    <subcellularLocation>
        <location evidence="6">Cytoplasm</location>
    </subcellularLocation>
    <text evidence="6">Membrane-associated.</text>
</comment>
<evidence type="ECO:0000256" key="3">
    <source>
        <dbReference type="ARBA" id="ARBA00022840"/>
    </source>
</evidence>
<evidence type="ECO:0000256" key="2">
    <source>
        <dbReference type="ARBA" id="ARBA00022741"/>
    </source>
</evidence>
<evidence type="ECO:0000256" key="4">
    <source>
        <dbReference type="ARBA" id="ARBA00022960"/>
    </source>
</evidence>
<evidence type="ECO:0000313" key="7">
    <source>
        <dbReference type="EMBL" id="KKS57519.1"/>
    </source>
</evidence>
<dbReference type="Gene3D" id="3.30.420.40">
    <property type="match status" value="3"/>
</dbReference>
<dbReference type="InterPro" id="IPR056546">
    <property type="entry name" value="MreB_MamK-like"/>
</dbReference>
<comment type="subunit">
    <text evidence="6">Forms polymers.</text>
</comment>
<sequence>MFGKIIKKFNRNIGIDLGTANTLVYTPDKGIVINEPSVIAINLRTEQILAVGQEAKMMLGKTPPYITVTRPLTGGIISDFEVTEKMIKYFINKISTSAFFSPRPSVVIGVPLEITEVERKAVEDAVLGAGGKRAVIVEEPMAAAIGAKLPVEEAVASMVVDIGGGTTEIAVISLSGIVTAKSVKIAGDELNKNIIHYAKEKFNLLIGETHAEELKVKIGSAKELEESFEYTIRGRDLMTGLPRENIISDNEVREAIQRSVWTIVDSIKSVLETTPPELISDIHERGIVLTGGGALLRGLDKAIEDATNIPVRIAEDPLTCVVRGTALLIERPELLNNVALPSSTDN</sequence>
<keyword evidence="3 6" id="KW-0067">ATP-binding</keyword>
<comment type="function">
    <text evidence="6">Forms membrane-associated dynamic filaments that are essential for cell shape determination. Acts by regulating cell wall synthesis and cell elongation, and thus cell shape. A feedback loop between cell geometry and MreB localization may maintain elongated cell shape by targeting cell wall growth to regions of negative cell wall curvature.</text>
</comment>
<evidence type="ECO:0000256" key="1">
    <source>
        <dbReference type="ARBA" id="ARBA00022490"/>
    </source>
</evidence>
<dbReference type="Proteomes" id="UP000034837">
    <property type="component" value="Unassembled WGS sequence"/>
</dbReference>
<name>A0A0G1A975_9BACT</name>
<evidence type="ECO:0000256" key="5">
    <source>
        <dbReference type="ARBA" id="ARBA00023458"/>
    </source>
</evidence>
<accession>A0A0G1A975</accession>
<dbReference type="InterPro" id="IPR004753">
    <property type="entry name" value="MreB"/>
</dbReference>
<dbReference type="SUPFAM" id="SSF53067">
    <property type="entry name" value="Actin-like ATPase domain"/>
    <property type="match status" value="2"/>
</dbReference>
<dbReference type="CDD" id="cd10225">
    <property type="entry name" value="ASKHA_NBD_MreB-like"/>
    <property type="match status" value="1"/>
</dbReference>
<keyword evidence="4 6" id="KW-0133">Cell shape</keyword>
<dbReference type="GO" id="GO:0008360">
    <property type="term" value="P:regulation of cell shape"/>
    <property type="evidence" value="ECO:0007669"/>
    <property type="project" value="UniProtKB-UniRule"/>
</dbReference>
<dbReference type="PATRIC" id="fig|1619039.3.peg.169"/>
<dbReference type="GO" id="GO:0005737">
    <property type="term" value="C:cytoplasm"/>
    <property type="evidence" value="ECO:0007669"/>
    <property type="project" value="UniProtKB-SubCell"/>
</dbReference>
<keyword evidence="2 6" id="KW-0547">Nucleotide-binding</keyword>
<dbReference type="EMBL" id="LCDO01000001">
    <property type="protein sequence ID" value="KKS57519.1"/>
    <property type="molecule type" value="Genomic_DNA"/>
</dbReference>
<organism evidence="7 8">
    <name type="scientific">Candidatus Magasanikbacteria bacterium GW2011_GWA2_42_32</name>
    <dbReference type="NCBI Taxonomy" id="1619039"/>
    <lineage>
        <taxon>Bacteria</taxon>
        <taxon>Candidatus Magasanikiibacteriota</taxon>
    </lineage>
</organism>
<dbReference type="Pfam" id="PF06723">
    <property type="entry name" value="MreB_Mbl"/>
    <property type="match status" value="1"/>
</dbReference>
<feature type="binding site" evidence="6">
    <location>
        <begin position="212"/>
        <end position="215"/>
    </location>
    <ligand>
        <name>ATP</name>
        <dbReference type="ChEBI" id="CHEBI:30616"/>
    </ligand>
</feature>